<dbReference type="EMBL" id="MFID01000005">
    <property type="protein sequence ID" value="OGF81803.1"/>
    <property type="molecule type" value="Genomic_DNA"/>
</dbReference>
<sequence length="99" mass="11189">MSPKEIEWLSFFEEDGHTIVEIRNDLKEAENKTAVVNLLAKKYIILKMDNAILTDEAALKTLNNSALSESEISNIKISITSEGKSIYFNDPDIKQHYAS</sequence>
<name>A0A1F5X1U5_9BACT</name>
<dbReference type="STRING" id="1798351.A2930_01405"/>
<proteinExistence type="predicted"/>
<dbReference type="Proteomes" id="UP000178114">
    <property type="component" value="Unassembled WGS sequence"/>
</dbReference>
<protein>
    <submittedName>
        <fullName evidence="1">Uncharacterized protein</fullName>
    </submittedName>
</protein>
<gene>
    <name evidence="1" type="ORF">A2930_01405</name>
</gene>
<organism evidence="1 2">
    <name type="scientific">Candidatus Giovannonibacteria bacterium RIFCSPLOWO2_01_FULL_45_34</name>
    <dbReference type="NCBI Taxonomy" id="1798351"/>
    <lineage>
        <taxon>Bacteria</taxon>
        <taxon>Candidatus Giovannoniibacteriota</taxon>
    </lineage>
</organism>
<evidence type="ECO:0000313" key="1">
    <source>
        <dbReference type="EMBL" id="OGF81803.1"/>
    </source>
</evidence>
<accession>A0A1F5X1U5</accession>
<comment type="caution">
    <text evidence="1">The sequence shown here is derived from an EMBL/GenBank/DDBJ whole genome shotgun (WGS) entry which is preliminary data.</text>
</comment>
<dbReference type="AlphaFoldDB" id="A0A1F5X1U5"/>
<reference evidence="1 2" key="1">
    <citation type="journal article" date="2016" name="Nat. Commun.">
        <title>Thousands of microbial genomes shed light on interconnected biogeochemical processes in an aquifer system.</title>
        <authorList>
            <person name="Anantharaman K."/>
            <person name="Brown C.T."/>
            <person name="Hug L.A."/>
            <person name="Sharon I."/>
            <person name="Castelle C.J."/>
            <person name="Probst A.J."/>
            <person name="Thomas B.C."/>
            <person name="Singh A."/>
            <person name="Wilkins M.J."/>
            <person name="Karaoz U."/>
            <person name="Brodie E.L."/>
            <person name="Williams K.H."/>
            <person name="Hubbard S.S."/>
            <person name="Banfield J.F."/>
        </authorList>
    </citation>
    <scope>NUCLEOTIDE SEQUENCE [LARGE SCALE GENOMIC DNA]</scope>
</reference>
<evidence type="ECO:0000313" key="2">
    <source>
        <dbReference type="Proteomes" id="UP000178114"/>
    </source>
</evidence>